<evidence type="ECO:0000259" key="6">
    <source>
        <dbReference type="Pfam" id="PF25371"/>
    </source>
</evidence>
<proteinExistence type="inferred from homology"/>
<evidence type="ECO:0000313" key="7">
    <source>
        <dbReference type="EMBL" id="VAW22506.1"/>
    </source>
</evidence>
<evidence type="ECO:0000256" key="5">
    <source>
        <dbReference type="ARBA" id="ARBA00023098"/>
    </source>
</evidence>
<accession>A0A3B0US55</accession>
<dbReference type="EC" id="2.1.1.79" evidence="7"/>
<keyword evidence="5" id="KW-0443">Lipid metabolism</keyword>
<organism evidence="7">
    <name type="scientific">hydrothermal vent metagenome</name>
    <dbReference type="NCBI Taxonomy" id="652676"/>
    <lineage>
        <taxon>unclassified sequences</taxon>
        <taxon>metagenomes</taxon>
        <taxon>ecological metagenomes</taxon>
    </lineage>
</organism>
<dbReference type="CDD" id="cd02440">
    <property type="entry name" value="AdoMet_MTases"/>
    <property type="match status" value="1"/>
</dbReference>
<protein>
    <submittedName>
        <fullName evidence="7">Cyclopropane-fatty-acyl-phospholipid synthase</fullName>
        <ecNumber evidence="7">2.1.1.79</ecNumber>
    </submittedName>
</protein>
<dbReference type="Pfam" id="PF25371">
    <property type="entry name" value="DUF7884"/>
    <property type="match status" value="1"/>
</dbReference>
<dbReference type="SUPFAM" id="SSF53335">
    <property type="entry name" value="S-adenosyl-L-methionine-dependent methyltransferases"/>
    <property type="match status" value="1"/>
</dbReference>
<dbReference type="InterPro" id="IPR029063">
    <property type="entry name" value="SAM-dependent_MTases_sf"/>
</dbReference>
<dbReference type="InterPro" id="IPR057206">
    <property type="entry name" value="DUF7884"/>
</dbReference>
<dbReference type="GO" id="GO:0008825">
    <property type="term" value="F:cyclopropane-fatty-acyl-phospholipid synthase activity"/>
    <property type="evidence" value="ECO:0007669"/>
    <property type="project" value="UniProtKB-EC"/>
</dbReference>
<evidence type="ECO:0000256" key="4">
    <source>
        <dbReference type="ARBA" id="ARBA00022691"/>
    </source>
</evidence>
<feature type="domain" description="DUF7884" evidence="6">
    <location>
        <begin position="6"/>
        <end position="89"/>
    </location>
</feature>
<dbReference type="PANTHER" id="PTHR43667:SF1">
    <property type="entry name" value="CYCLOPROPANE-FATTY-ACYL-PHOSPHOLIPID SYNTHASE"/>
    <property type="match status" value="1"/>
</dbReference>
<dbReference type="InterPro" id="IPR050723">
    <property type="entry name" value="CFA/CMAS"/>
</dbReference>
<reference evidence="7" key="1">
    <citation type="submission" date="2018-06" db="EMBL/GenBank/DDBJ databases">
        <authorList>
            <person name="Zhirakovskaya E."/>
        </authorList>
    </citation>
    <scope>NUCLEOTIDE SEQUENCE</scope>
</reference>
<gene>
    <name evidence="7" type="ORF">MNBD_ALPHA12-2173</name>
</gene>
<keyword evidence="3 7" id="KW-0808">Transferase</keyword>
<keyword evidence="2 7" id="KW-0489">Methyltransferase</keyword>
<evidence type="ECO:0000256" key="1">
    <source>
        <dbReference type="ARBA" id="ARBA00010815"/>
    </source>
</evidence>
<evidence type="ECO:0000256" key="2">
    <source>
        <dbReference type="ARBA" id="ARBA00022603"/>
    </source>
</evidence>
<dbReference type="GO" id="GO:0008610">
    <property type="term" value="P:lipid biosynthetic process"/>
    <property type="evidence" value="ECO:0007669"/>
    <property type="project" value="InterPro"/>
</dbReference>
<dbReference type="Pfam" id="PF02353">
    <property type="entry name" value="CMAS"/>
    <property type="match status" value="1"/>
</dbReference>
<dbReference type="Gene3D" id="3.40.50.150">
    <property type="entry name" value="Vaccinia Virus protein VP39"/>
    <property type="match status" value="1"/>
</dbReference>
<dbReference type="PIRSF" id="PIRSF003085">
    <property type="entry name" value="CMAS"/>
    <property type="match status" value="1"/>
</dbReference>
<dbReference type="InterPro" id="IPR003333">
    <property type="entry name" value="CMAS"/>
</dbReference>
<dbReference type="PANTHER" id="PTHR43667">
    <property type="entry name" value="CYCLOPROPANE-FATTY-ACYL-PHOSPHOLIPID SYNTHASE"/>
    <property type="match status" value="1"/>
</dbReference>
<sequence>MLLSHLLKRTIRVGELNVISADGAFHSFAGTPGPKVTIRLHTRALQRKLYINPDLALGEAYMDGTMTIEQGSLSDLFEIMAINMQSALSDPLYRLRDRFWRLTRGWQQYNPIGLSRKNVAHHYDLPDLLYELFLDQDQQYSCAYFHNADDDLETAQEAKKRHLAAKLLLEPGQKVLDIGSGWGGLALYLAEEGGGEVTGLTLSDSQLKVARQRALTAGIEDKVKFHLRDYREQKGSFDRIVSVGMFEHVGVNQYQKYFSTIGDLLSEDGVCVLHSISRMGGPASTSSWIRKYIFPGGYSPSLSETLAVIEKSGLWVTDIEILRLHYAETLKAWRERFEANRTRITELLDERFCRMWEYYLVLSEAAFRHGDHFVFQIQIAKRRDAVPLTRDYISEWEYSHSLENSLHKTGPVIRFGDAKKQRASART</sequence>
<comment type="similarity">
    <text evidence="1">Belongs to the CFA/CMAS family.</text>
</comment>
<dbReference type="GO" id="GO:0032259">
    <property type="term" value="P:methylation"/>
    <property type="evidence" value="ECO:0007669"/>
    <property type="project" value="UniProtKB-KW"/>
</dbReference>
<evidence type="ECO:0000256" key="3">
    <source>
        <dbReference type="ARBA" id="ARBA00022679"/>
    </source>
</evidence>
<keyword evidence="4" id="KW-0949">S-adenosyl-L-methionine</keyword>
<dbReference type="AlphaFoldDB" id="A0A3B0US55"/>
<name>A0A3B0US55_9ZZZZ</name>
<dbReference type="EMBL" id="UOEO01000204">
    <property type="protein sequence ID" value="VAW22506.1"/>
    <property type="molecule type" value="Genomic_DNA"/>
</dbReference>